<reference evidence="1 2" key="1">
    <citation type="submission" date="2020-08" db="EMBL/GenBank/DDBJ databases">
        <title>Sequencing the genomes of 1000 actinobacteria strains.</title>
        <authorList>
            <person name="Klenk H.-P."/>
        </authorList>
    </citation>
    <scope>NUCLEOTIDE SEQUENCE [LARGE SCALE GENOMIC DNA]</scope>
    <source>
        <strain evidence="1 2">DSM 45084</strain>
    </source>
</reference>
<sequence length="80" mass="8999">MRPEWHDGVDPVFMGDLLLCAALEGRLVMSRAQADPVIADLRHTLADLRDRAEPLDDTWAQALVELPKYIEALRIAAGYR</sequence>
<comment type="caution">
    <text evidence="1">The sequence shown here is derived from an EMBL/GenBank/DDBJ whole genome shotgun (WGS) entry which is preliminary data.</text>
</comment>
<dbReference type="AlphaFoldDB" id="A0A7W7T2F6"/>
<organism evidence="1 2">
    <name type="scientific">Saccharothrix violaceirubra</name>
    <dbReference type="NCBI Taxonomy" id="413306"/>
    <lineage>
        <taxon>Bacteria</taxon>
        <taxon>Bacillati</taxon>
        <taxon>Actinomycetota</taxon>
        <taxon>Actinomycetes</taxon>
        <taxon>Pseudonocardiales</taxon>
        <taxon>Pseudonocardiaceae</taxon>
        <taxon>Saccharothrix</taxon>
    </lineage>
</organism>
<gene>
    <name evidence="1" type="ORF">F4559_002724</name>
</gene>
<dbReference type="EMBL" id="JACHJS010000001">
    <property type="protein sequence ID" value="MBB4965365.1"/>
    <property type="molecule type" value="Genomic_DNA"/>
</dbReference>
<proteinExistence type="predicted"/>
<name>A0A7W7T2F6_9PSEU</name>
<protein>
    <submittedName>
        <fullName evidence="1">Uncharacterized protein</fullName>
    </submittedName>
</protein>
<dbReference type="Proteomes" id="UP000542674">
    <property type="component" value="Unassembled WGS sequence"/>
</dbReference>
<evidence type="ECO:0000313" key="2">
    <source>
        <dbReference type="Proteomes" id="UP000542674"/>
    </source>
</evidence>
<dbReference type="RefSeq" id="WP_184668862.1">
    <property type="nucleotide sequence ID" value="NZ_BAABAI010000001.1"/>
</dbReference>
<evidence type="ECO:0000313" key="1">
    <source>
        <dbReference type="EMBL" id="MBB4965365.1"/>
    </source>
</evidence>
<accession>A0A7W7T2F6</accession>
<keyword evidence="2" id="KW-1185">Reference proteome</keyword>